<reference evidence="2" key="1">
    <citation type="submission" date="2016-10" db="EMBL/GenBank/DDBJ databases">
        <authorList>
            <person name="Varghese N."/>
            <person name="Submissions S."/>
        </authorList>
    </citation>
    <scope>NUCLEOTIDE SEQUENCE [LARGE SCALE GENOMIC DNA]</scope>
    <source>
        <strain evidence="2">DSM 18609</strain>
    </source>
</reference>
<evidence type="ECO:0008006" key="3">
    <source>
        <dbReference type="Google" id="ProtNLM"/>
    </source>
</evidence>
<accession>A0A1G6PEZ6</accession>
<gene>
    <name evidence="1" type="ORF">SAMN04488024_10331</name>
</gene>
<proteinExistence type="predicted"/>
<evidence type="ECO:0000313" key="2">
    <source>
        <dbReference type="Proteomes" id="UP000199455"/>
    </source>
</evidence>
<evidence type="ECO:0000313" key="1">
    <source>
        <dbReference type="EMBL" id="SDC78639.1"/>
    </source>
</evidence>
<sequence>MKKERIIGTIYPRKVMCRLTVDDYQQLKAESLALGLPLSDYFRRLIFDRRAHLVVNAAKLVEWLDKVAVESNFSTDALINYLSVQVRDPNNREHFDKVYTLAGACLTSQQDIEKCIKRLIQLMGK</sequence>
<dbReference type="Proteomes" id="UP000199455">
    <property type="component" value="Unassembled WGS sequence"/>
</dbReference>
<protein>
    <recommendedName>
        <fullName evidence="3">Mobilization protein</fullName>
    </recommendedName>
</protein>
<organism evidence="1 2">
    <name type="scientific">Pedobacter soli</name>
    <dbReference type="NCBI Taxonomy" id="390242"/>
    <lineage>
        <taxon>Bacteria</taxon>
        <taxon>Pseudomonadati</taxon>
        <taxon>Bacteroidota</taxon>
        <taxon>Sphingobacteriia</taxon>
        <taxon>Sphingobacteriales</taxon>
        <taxon>Sphingobacteriaceae</taxon>
        <taxon>Pedobacter</taxon>
    </lineage>
</organism>
<dbReference type="AlphaFoldDB" id="A0A1G6PEZ6"/>
<keyword evidence="2" id="KW-1185">Reference proteome</keyword>
<dbReference type="RefSeq" id="WP_090766679.1">
    <property type="nucleotide sequence ID" value="NZ_FMZH01000003.1"/>
</dbReference>
<name>A0A1G6PEZ6_9SPHI</name>
<dbReference type="EMBL" id="FMZH01000003">
    <property type="protein sequence ID" value="SDC78639.1"/>
    <property type="molecule type" value="Genomic_DNA"/>
</dbReference>